<gene>
    <name evidence="1" type="ORF">AURDEDRAFT_131191</name>
</gene>
<dbReference type="KEGG" id="adl:AURDEDRAFT_131191"/>
<evidence type="ECO:0008006" key="3">
    <source>
        <dbReference type="Google" id="ProtNLM"/>
    </source>
</evidence>
<protein>
    <recommendedName>
        <fullName evidence="3">F-box domain-containing protein</fullName>
    </recommendedName>
</protein>
<dbReference type="Proteomes" id="UP000006514">
    <property type="component" value="Unassembled WGS sequence"/>
</dbReference>
<dbReference type="AlphaFoldDB" id="J0WR60"/>
<proteinExistence type="predicted"/>
<name>J0WR60_AURST</name>
<organism evidence="1 2">
    <name type="scientific">Auricularia subglabra (strain TFB-10046 / SS5)</name>
    <name type="common">White-rot fungus</name>
    <name type="synonym">Auricularia delicata (strain TFB10046)</name>
    <dbReference type="NCBI Taxonomy" id="717982"/>
    <lineage>
        <taxon>Eukaryota</taxon>
        <taxon>Fungi</taxon>
        <taxon>Dikarya</taxon>
        <taxon>Basidiomycota</taxon>
        <taxon>Agaricomycotina</taxon>
        <taxon>Agaricomycetes</taxon>
        <taxon>Auriculariales</taxon>
        <taxon>Auriculariaceae</taxon>
        <taxon>Auricularia</taxon>
    </lineage>
</organism>
<accession>J0WR60</accession>
<evidence type="ECO:0000313" key="2">
    <source>
        <dbReference type="Proteomes" id="UP000006514"/>
    </source>
</evidence>
<reference evidence="2" key="1">
    <citation type="journal article" date="2012" name="Science">
        <title>The Paleozoic origin of enzymatic lignin decomposition reconstructed from 31 fungal genomes.</title>
        <authorList>
            <person name="Floudas D."/>
            <person name="Binder M."/>
            <person name="Riley R."/>
            <person name="Barry K."/>
            <person name="Blanchette R.A."/>
            <person name="Henrissat B."/>
            <person name="Martinez A.T."/>
            <person name="Otillar R."/>
            <person name="Spatafora J.W."/>
            <person name="Yadav J.S."/>
            <person name="Aerts A."/>
            <person name="Benoit I."/>
            <person name="Boyd A."/>
            <person name="Carlson A."/>
            <person name="Copeland A."/>
            <person name="Coutinho P.M."/>
            <person name="de Vries R.P."/>
            <person name="Ferreira P."/>
            <person name="Findley K."/>
            <person name="Foster B."/>
            <person name="Gaskell J."/>
            <person name="Glotzer D."/>
            <person name="Gorecki P."/>
            <person name="Heitman J."/>
            <person name="Hesse C."/>
            <person name="Hori C."/>
            <person name="Igarashi K."/>
            <person name="Jurgens J.A."/>
            <person name="Kallen N."/>
            <person name="Kersten P."/>
            <person name="Kohler A."/>
            <person name="Kuees U."/>
            <person name="Kumar T.K.A."/>
            <person name="Kuo A."/>
            <person name="LaButti K."/>
            <person name="Larrondo L.F."/>
            <person name="Lindquist E."/>
            <person name="Ling A."/>
            <person name="Lombard V."/>
            <person name="Lucas S."/>
            <person name="Lundell T."/>
            <person name="Martin R."/>
            <person name="McLaughlin D.J."/>
            <person name="Morgenstern I."/>
            <person name="Morin E."/>
            <person name="Murat C."/>
            <person name="Nagy L.G."/>
            <person name="Nolan M."/>
            <person name="Ohm R.A."/>
            <person name="Patyshakuliyeva A."/>
            <person name="Rokas A."/>
            <person name="Ruiz-Duenas F.J."/>
            <person name="Sabat G."/>
            <person name="Salamov A."/>
            <person name="Samejima M."/>
            <person name="Schmutz J."/>
            <person name="Slot J.C."/>
            <person name="St John F."/>
            <person name="Stenlid J."/>
            <person name="Sun H."/>
            <person name="Sun S."/>
            <person name="Syed K."/>
            <person name="Tsang A."/>
            <person name="Wiebenga A."/>
            <person name="Young D."/>
            <person name="Pisabarro A."/>
            <person name="Eastwood D.C."/>
            <person name="Martin F."/>
            <person name="Cullen D."/>
            <person name="Grigoriev I.V."/>
            <person name="Hibbett D.S."/>
        </authorList>
    </citation>
    <scope>NUCLEOTIDE SEQUENCE [LARGE SCALE GENOMIC DNA]</scope>
    <source>
        <strain evidence="2">TFB10046</strain>
    </source>
</reference>
<dbReference type="InParanoid" id="J0WR60"/>
<sequence length="285" mass="31225">MLIRYRTFAPQPPNGNSAHPPVTWHQEYIDETDFPCESVLVAGVIGPPPLAAVSAMEIHLIDLHEDLRVPTLLYVLQFMPYLQDLTIDVNAVVLAPRGAPAPPLPFCLRRLVLSPVFPGAANLLSCSSDTLECLVLGNVADDVRYSDALENIPFSRFTRLSALRMLLRPDPMILSACVQLRSLALATWSGETLQLMQQRCVRRPLARLSLIHSLFDSDAAMDVARAVAGLPVLAALRTLEIELDEGNDDFALAGCAGKQALADVCRARRISVSVIRTRLPGAWEK</sequence>
<dbReference type="EMBL" id="JH687951">
    <property type="protein sequence ID" value="EJD34416.1"/>
    <property type="molecule type" value="Genomic_DNA"/>
</dbReference>
<keyword evidence="2" id="KW-1185">Reference proteome</keyword>
<evidence type="ECO:0000313" key="1">
    <source>
        <dbReference type="EMBL" id="EJD34416.1"/>
    </source>
</evidence>